<dbReference type="NCBIfam" id="TIGR03725">
    <property type="entry name" value="T6A_YeaZ"/>
    <property type="match status" value="1"/>
</dbReference>
<keyword evidence="2" id="KW-0378">Hydrolase</keyword>
<dbReference type="HOGENOM" id="CLU_064886_0_0_9"/>
<organism evidence="2 3">
    <name type="scientific">Clostridium scatologenes</name>
    <dbReference type="NCBI Taxonomy" id="1548"/>
    <lineage>
        <taxon>Bacteria</taxon>
        <taxon>Bacillati</taxon>
        <taxon>Bacillota</taxon>
        <taxon>Clostridia</taxon>
        <taxon>Eubacteriales</taxon>
        <taxon>Clostridiaceae</taxon>
        <taxon>Clostridium</taxon>
    </lineage>
</organism>
<dbReference type="InterPro" id="IPR000905">
    <property type="entry name" value="Gcp-like_dom"/>
</dbReference>
<dbReference type="PANTHER" id="PTHR11735:SF11">
    <property type="entry name" value="TRNA THREONYLCARBAMOYLADENOSINE BIOSYNTHESIS PROTEIN TSAB"/>
    <property type="match status" value="1"/>
</dbReference>
<protein>
    <submittedName>
        <fullName evidence="2">Peptidase M22 glycoprotease</fullName>
    </submittedName>
</protein>
<keyword evidence="3" id="KW-1185">Reference proteome</keyword>
<evidence type="ECO:0000259" key="1">
    <source>
        <dbReference type="Pfam" id="PF00814"/>
    </source>
</evidence>
<dbReference type="CDD" id="cd24032">
    <property type="entry name" value="ASKHA_NBD_TsaB"/>
    <property type="match status" value="1"/>
</dbReference>
<proteinExistence type="predicted"/>
<dbReference type="InterPro" id="IPR022496">
    <property type="entry name" value="T6A_TsaB"/>
</dbReference>
<name>A0A0E3GS89_CLOSL</name>
<dbReference type="GO" id="GO:0006508">
    <property type="term" value="P:proteolysis"/>
    <property type="evidence" value="ECO:0007669"/>
    <property type="project" value="UniProtKB-KW"/>
</dbReference>
<accession>A0A0E3GS89</accession>
<dbReference type="PANTHER" id="PTHR11735">
    <property type="entry name" value="TRNA N6-ADENOSINE THREONYLCARBAMOYLTRANSFERASE"/>
    <property type="match status" value="1"/>
</dbReference>
<dbReference type="AlphaFoldDB" id="A0A0E3GS89"/>
<dbReference type="STRING" id="1548.CSCA_4526"/>
<evidence type="ECO:0000313" key="2">
    <source>
        <dbReference type="EMBL" id="AKA71651.1"/>
    </source>
</evidence>
<feature type="domain" description="Gcp-like" evidence="1">
    <location>
        <begin position="23"/>
        <end position="226"/>
    </location>
</feature>
<keyword evidence="2" id="KW-0645">Protease</keyword>
<dbReference type="GO" id="GO:0008233">
    <property type="term" value="F:peptidase activity"/>
    <property type="evidence" value="ECO:0007669"/>
    <property type="project" value="UniProtKB-KW"/>
</dbReference>
<evidence type="ECO:0000313" key="3">
    <source>
        <dbReference type="Proteomes" id="UP000033115"/>
    </source>
</evidence>
<dbReference type="InterPro" id="IPR043129">
    <property type="entry name" value="ATPase_NBD"/>
</dbReference>
<dbReference type="GO" id="GO:0005829">
    <property type="term" value="C:cytosol"/>
    <property type="evidence" value="ECO:0007669"/>
    <property type="project" value="TreeGrafter"/>
</dbReference>
<dbReference type="GO" id="GO:0002949">
    <property type="term" value="P:tRNA threonylcarbamoyladenosine modification"/>
    <property type="evidence" value="ECO:0007669"/>
    <property type="project" value="InterPro"/>
</dbReference>
<dbReference type="EMBL" id="CP009933">
    <property type="protein sequence ID" value="AKA71651.1"/>
    <property type="molecule type" value="Genomic_DNA"/>
</dbReference>
<reference evidence="2 3" key="1">
    <citation type="journal article" date="2015" name="J. Biotechnol.">
        <title>Complete genome sequence of a malodorant-producing acetogen, Clostridium scatologenes ATCC 25775(T).</title>
        <authorList>
            <person name="Zhu Z."/>
            <person name="Guo T."/>
            <person name="Zheng H."/>
            <person name="Song T."/>
            <person name="Ouyang P."/>
            <person name="Xie J."/>
        </authorList>
    </citation>
    <scope>NUCLEOTIDE SEQUENCE [LARGE SCALE GENOMIC DNA]</scope>
    <source>
        <strain evidence="2 3">ATCC 25775</strain>
    </source>
</reference>
<dbReference type="KEGG" id="csq:CSCA_4526"/>
<dbReference type="Gene3D" id="3.30.420.40">
    <property type="match status" value="2"/>
</dbReference>
<dbReference type="SUPFAM" id="SSF53067">
    <property type="entry name" value="Actin-like ATPase domain"/>
    <property type="match status" value="2"/>
</dbReference>
<dbReference type="Proteomes" id="UP000033115">
    <property type="component" value="Chromosome"/>
</dbReference>
<dbReference type="Pfam" id="PF00814">
    <property type="entry name" value="TsaD"/>
    <property type="match status" value="1"/>
</dbReference>
<dbReference type="RefSeq" id="WP_029159500.1">
    <property type="nucleotide sequence ID" value="NZ_CP009933.1"/>
</dbReference>
<gene>
    <name evidence="2" type="ORF">CSCA_4526</name>
</gene>
<sequence>MKILSLDSATEAATCAVIEDNKLLGEITFNYKKQHSILMMPMIDKLLNNLKIDINSLDGFVVSKGPGSFTGLRIGVSTIKGLSQGTGKPFVSVSSLDALAYNLAYTCETICPIIDALRNNVYTALYNFVDNKLQRVSDYMIISIDDLISTINEQNLKVCFIGDAIYKFKEKLTTNIKNVNFAPAHLNLVRASSLGEIGLNLLNSGIKDDLYTFSPLYIRKSQAEREYEKKMECLASE</sequence>